<evidence type="ECO:0000313" key="5">
    <source>
        <dbReference type="EMBL" id="TPG13977.1"/>
    </source>
</evidence>
<evidence type="ECO:0000259" key="4">
    <source>
        <dbReference type="PROSITE" id="PS51462"/>
    </source>
</evidence>
<gene>
    <name evidence="5" type="ORF">EAH86_17335</name>
</gene>
<comment type="caution">
    <text evidence="5">The sequence shown here is derived from an EMBL/GenBank/DDBJ whole genome shotgun (WGS) entry which is preliminary data.</text>
</comment>
<dbReference type="Pfam" id="PF00293">
    <property type="entry name" value="NUDIX"/>
    <property type="match status" value="1"/>
</dbReference>
<evidence type="ECO:0000313" key="6">
    <source>
        <dbReference type="Proteomes" id="UP000317722"/>
    </source>
</evidence>
<keyword evidence="2 3" id="KW-0378">Hydrolase</keyword>
<dbReference type="PROSITE" id="PS00893">
    <property type="entry name" value="NUDIX_BOX"/>
    <property type="match status" value="1"/>
</dbReference>
<sequence length="177" mass="19677">MRVVLARLRDVQFADGSVAHVDLVRSDEPAPEARVFAAMVVLQDIDGRYAVAYSPRRREWGLPGGWREAGETVVECVLREVREETGVELAEDSLTMWGEERFTPVSSTGRWPSDGGSMQLYRAQISSAAPDLRATEDDAVDPQWMSLEEFHNLSGERFWWPLIEDAPPPGSPAPPPG</sequence>
<evidence type="ECO:0000256" key="2">
    <source>
        <dbReference type="ARBA" id="ARBA00022801"/>
    </source>
</evidence>
<dbReference type="PRINTS" id="PR00502">
    <property type="entry name" value="NUDIXFAMILY"/>
</dbReference>
<dbReference type="AlphaFoldDB" id="A0A502CL75"/>
<dbReference type="Proteomes" id="UP000317722">
    <property type="component" value="Unassembled WGS sequence"/>
</dbReference>
<reference evidence="5 6" key="1">
    <citation type="journal article" date="2019" name="Environ. Microbiol.">
        <title>Species interactions and distinct microbial communities in high Arctic permafrost affected cryosols are associated with the CH4 and CO2 gas fluxes.</title>
        <authorList>
            <person name="Altshuler I."/>
            <person name="Hamel J."/>
            <person name="Turney S."/>
            <person name="Magnuson E."/>
            <person name="Levesque R."/>
            <person name="Greer C."/>
            <person name="Whyte L.G."/>
        </authorList>
    </citation>
    <scope>NUCLEOTIDE SEQUENCE [LARGE SCALE GENOMIC DNA]</scope>
    <source>
        <strain evidence="5 6">S9.3A</strain>
    </source>
</reference>
<organism evidence="5 6">
    <name type="scientific">Pedococcus bigeumensis</name>
    <dbReference type="NCBI Taxonomy" id="433644"/>
    <lineage>
        <taxon>Bacteria</taxon>
        <taxon>Bacillati</taxon>
        <taxon>Actinomycetota</taxon>
        <taxon>Actinomycetes</taxon>
        <taxon>Micrococcales</taxon>
        <taxon>Intrasporangiaceae</taxon>
        <taxon>Pedococcus</taxon>
    </lineage>
</organism>
<dbReference type="CDD" id="cd02883">
    <property type="entry name" value="NUDIX_Hydrolase"/>
    <property type="match status" value="1"/>
</dbReference>
<name>A0A502CL75_9MICO</name>
<dbReference type="InterPro" id="IPR020084">
    <property type="entry name" value="NUDIX_hydrolase_CS"/>
</dbReference>
<dbReference type="EMBL" id="RCZM01000006">
    <property type="protein sequence ID" value="TPG13977.1"/>
    <property type="molecule type" value="Genomic_DNA"/>
</dbReference>
<dbReference type="SUPFAM" id="SSF55811">
    <property type="entry name" value="Nudix"/>
    <property type="match status" value="1"/>
</dbReference>
<evidence type="ECO:0000256" key="1">
    <source>
        <dbReference type="ARBA" id="ARBA00005582"/>
    </source>
</evidence>
<dbReference type="PANTHER" id="PTHR43736:SF1">
    <property type="entry name" value="DIHYDRONEOPTERIN TRIPHOSPHATE DIPHOSPHATASE"/>
    <property type="match status" value="1"/>
</dbReference>
<keyword evidence="6" id="KW-1185">Reference proteome</keyword>
<accession>A0A502CL75</accession>
<dbReference type="InterPro" id="IPR000086">
    <property type="entry name" value="NUDIX_hydrolase_dom"/>
</dbReference>
<protein>
    <submittedName>
        <fullName evidence="5">NUDIX hydrolase</fullName>
    </submittedName>
</protein>
<feature type="domain" description="Nudix hydrolase" evidence="4">
    <location>
        <begin position="31"/>
        <end position="168"/>
    </location>
</feature>
<dbReference type="RefSeq" id="WP_140743035.1">
    <property type="nucleotide sequence ID" value="NZ_RCZM01000006.1"/>
</dbReference>
<dbReference type="InterPro" id="IPR015797">
    <property type="entry name" value="NUDIX_hydrolase-like_dom_sf"/>
</dbReference>
<dbReference type="PANTHER" id="PTHR43736">
    <property type="entry name" value="ADP-RIBOSE PYROPHOSPHATASE"/>
    <property type="match status" value="1"/>
</dbReference>
<proteinExistence type="inferred from homology"/>
<dbReference type="Gene3D" id="3.90.79.10">
    <property type="entry name" value="Nucleoside Triphosphate Pyrophosphohydrolase"/>
    <property type="match status" value="1"/>
</dbReference>
<evidence type="ECO:0000256" key="3">
    <source>
        <dbReference type="RuleBase" id="RU003476"/>
    </source>
</evidence>
<dbReference type="PROSITE" id="PS51462">
    <property type="entry name" value="NUDIX"/>
    <property type="match status" value="1"/>
</dbReference>
<dbReference type="OrthoDB" id="9808993at2"/>
<comment type="similarity">
    <text evidence="1 3">Belongs to the Nudix hydrolase family.</text>
</comment>
<dbReference type="InterPro" id="IPR020476">
    <property type="entry name" value="Nudix_hydrolase"/>
</dbReference>
<dbReference type="GO" id="GO:0016787">
    <property type="term" value="F:hydrolase activity"/>
    <property type="evidence" value="ECO:0007669"/>
    <property type="project" value="UniProtKB-KW"/>
</dbReference>